<feature type="region of interest" description="Disordered" evidence="4">
    <location>
        <begin position="319"/>
        <end position="353"/>
    </location>
</feature>
<dbReference type="InterPro" id="IPR018062">
    <property type="entry name" value="HTH_AraC-typ_CS"/>
</dbReference>
<dbReference type="PANTHER" id="PTHR46796:SF12">
    <property type="entry name" value="HTH-TYPE DNA-BINDING TRANSCRIPTIONAL ACTIVATOR EUTR"/>
    <property type="match status" value="1"/>
</dbReference>
<dbReference type="AlphaFoldDB" id="A0A2T7UKY0"/>
<dbReference type="EMBL" id="QDDR01000016">
    <property type="protein sequence ID" value="PVE45316.1"/>
    <property type="molecule type" value="Genomic_DNA"/>
</dbReference>
<keyword evidence="3" id="KW-0804">Transcription</keyword>
<dbReference type="GO" id="GO:0003700">
    <property type="term" value="F:DNA-binding transcription factor activity"/>
    <property type="evidence" value="ECO:0007669"/>
    <property type="project" value="InterPro"/>
</dbReference>
<reference evidence="6 7" key="1">
    <citation type="journal article" date="2011" name="Syst. Appl. Microbiol.">
        <title>Defluviimonas denitrificans gen. nov., sp. nov., and Pararhodobacter aggregans gen. nov., sp. nov., non-phototrophic Rhodobacteraceae from the biofilter of a marine aquaculture.</title>
        <authorList>
            <person name="Foesel B.U."/>
            <person name="Drake H.L."/>
            <person name="Schramm A."/>
        </authorList>
    </citation>
    <scope>NUCLEOTIDE SEQUENCE [LARGE SCALE GENOMIC DNA]</scope>
    <source>
        <strain evidence="6 7">D1-19</strain>
    </source>
</reference>
<dbReference type="PANTHER" id="PTHR46796">
    <property type="entry name" value="HTH-TYPE TRANSCRIPTIONAL ACTIVATOR RHAS-RELATED"/>
    <property type="match status" value="1"/>
</dbReference>
<dbReference type="Gene3D" id="1.10.10.60">
    <property type="entry name" value="Homeodomain-like"/>
    <property type="match status" value="1"/>
</dbReference>
<evidence type="ECO:0000313" key="6">
    <source>
        <dbReference type="EMBL" id="PVE45316.1"/>
    </source>
</evidence>
<dbReference type="InterPro" id="IPR050204">
    <property type="entry name" value="AraC_XylS_family_regulators"/>
</dbReference>
<evidence type="ECO:0000313" key="7">
    <source>
        <dbReference type="Proteomes" id="UP000244810"/>
    </source>
</evidence>
<organism evidence="6 7">
    <name type="scientific">Pararhodobacter aggregans</name>
    <dbReference type="NCBI Taxonomy" id="404875"/>
    <lineage>
        <taxon>Bacteria</taxon>
        <taxon>Pseudomonadati</taxon>
        <taxon>Pseudomonadota</taxon>
        <taxon>Alphaproteobacteria</taxon>
        <taxon>Rhodobacterales</taxon>
        <taxon>Paracoccaceae</taxon>
        <taxon>Pararhodobacter</taxon>
    </lineage>
</organism>
<evidence type="ECO:0000256" key="4">
    <source>
        <dbReference type="SAM" id="MobiDB-lite"/>
    </source>
</evidence>
<name>A0A2T7UKY0_9RHOB</name>
<dbReference type="RefSeq" id="WP_107751813.1">
    <property type="nucleotide sequence ID" value="NZ_QDDR01000016.1"/>
</dbReference>
<evidence type="ECO:0000256" key="1">
    <source>
        <dbReference type="ARBA" id="ARBA00023015"/>
    </source>
</evidence>
<keyword evidence="1" id="KW-0805">Transcription regulation</keyword>
<evidence type="ECO:0000259" key="5">
    <source>
        <dbReference type="PROSITE" id="PS01124"/>
    </source>
</evidence>
<dbReference type="GO" id="GO:0043565">
    <property type="term" value="F:sequence-specific DNA binding"/>
    <property type="evidence" value="ECO:0007669"/>
    <property type="project" value="InterPro"/>
</dbReference>
<dbReference type="Proteomes" id="UP000244810">
    <property type="component" value="Unassembled WGS sequence"/>
</dbReference>
<accession>A0A2T7UKY0</accession>
<dbReference type="SUPFAM" id="SSF46689">
    <property type="entry name" value="Homeodomain-like"/>
    <property type="match status" value="2"/>
</dbReference>
<keyword evidence="7" id="KW-1185">Reference proteome</keyword>
<dbReference type="Pfam" id="PF14525">
    <property type="entry name" value="AraC_binding_2"/>
    <property type="match status" value="1"/>
</dbReference>
<dbReference type="OrthoDB" id="9802263at2"/>
<comment type="caution">
    <text evidence="6">The sequence shown here is derived from an EMBL/GenBank/DDBJ whole genome shotgun (WGS) entry which is preliminary data.</text>
</comment>
<proteinExistence type="predicted"/>
<dbReference type="PROSITE" id="PS00041">
    <property type="entry name" value="HTH_ARAC_FAMILY_1"/>
    <property type="match status" value="1"/>
</dbReference>
<keyword evidence="2" id="KW-0238">DNA-binding</keyword>
<sequence length="353" mass="39086">MNARRLIEVCERDASPVCDFMVNMCGPHSLDFMNRKDVAFSYSGSGNSNSNITFGYLAYGTETRIGIGAGIGHYSISLPRSGRQTVVSGSRRYQSGPLKAVILSPGEDVEVDLDRDWRSVFVTINKRIMDLALGRLIGAPVTERLVFDVAMPTSDAAASSWWRMAEHYLRELAVEDSLLCDPSVYRDFELSLVRALLIRHPNNYSDEIRRKIPDMMPGYLRKSVKHIEDSYPEPLRLEDLGRIAGVPTDRLTTGFREFLGATPMQYLKNVRLLKAREMLMTSGSRMNVSTIAYDVGFNHLGRFSVDYKAAFGEAPSQTSALAAGRQAALPTGPKPQNPTLNSPDPPSARRSGA</sequence>
<dbReference type="SMART" id="SM00342">
    <property type="entry name" value="HTH_ARAC"/>
    <property type="match status" value="1"/>
</dbReference>
<feature type="domain" description="HTH araC/xylS-type" evidence="5">
    <location>
        <begin position="221"/>
        <end position="321"/>
    </location>
</feature>
<protein>
    <recommendedName>
        <fullName evidence="5">HTH araC/xylS-type domain-containing protein</fullName>
    </recommendedName>
</protein>
<dbReference type="PROSITE" id="PS01124">
    <property type="entry name" value="HTH_ARAC_FAMILY_2"/>
    <property type="match status" value="1"/>
</dbReference>
<dbReference type="Pfam" id="PF12833">
    <property type="entry name" value="HTH_18"/>
    <property type="match status" value="1"/>
</dbReference>
<dbReference type="InterPro" id="IPR035418">
    <property type="entry name" value="AraC-bd_2"/>
</dbReference>
<dbReference type="InterPro" id="IPR018060">
    <property type="entry name" value="HTH_AraC"/>
</dbReference>
<gene>
    <name evidence="6" type="ORF">DDE23_22360</name>
</gene>
<evidence type="ECO:0000256" key="3">
    <source>
        <dbReference type="ARBA" id="ARBA00023163"/>
    </source>
</evidence>
<evidence type="ECO:0000256" key="2">
    <source>
        <dbReference type="ARBA" id="ARBA00023125"/>
    </source>
</evidence>
<dbReference type="InterPro" id="IPR009057">
    <property type="entry name" value="Homeodomain-like_sf"/>
</dbReference>